<sequence length="525" mass="55595">MTAAATSPNAAGYGSPTTSSTTEKAARARANQGAHRAIGTTARSASRQSAGSGVQLKSTLRSDCSFTRSCSLAVICYEHWGCLHAAFSQVSGTWHIVVRMEAAQESGSARTASATALLDRPDAASAAEDATPAAQPPALARGHLRQLDMVRTLTFLAVITLHSISATLVVTGTATSAVIMLLHASRYAFVFLTVFVLVHANRGRRLKVGRFWRRRLLLIGVPYVVWTAIYLAIGLHSGVVDPNNLAKTSLDDLLTGGATYHLYFLLISAQVYLALPALRWLLRVTTGRHGYLLAAAVLVQAAVAAVIQYAPLPTTDDTTLGWLALHANMLLPTYAVLVIVAAVAATHLDEVQAWVDRNGRAIRWIVAGAAAATLAWFAVNVLVVGQAPWQASGAIQPLYVFWPVAAVLGLYALGCAWARQANPPGARALSWASDASFGIFLAHPAILQFVTTELGLGVDGGSSHSGITRLLLAVGLTLVGSALLVSLLRRTVLSLPLVGRPRRADGFGLGHRRWVPIGAETIPNR</sequence>
<feature type="compositionally biased region" description="Low complexity" evidence="7">
    <location>
        <begin position="39"/>
        <end position="52"/>
    </location>
</feature>
<reference evidence="10 11" key="1">
    <citation type="submission" date="2019-09" db="EMBL/GenBank/DDBJ databases">
        <title>Goodfellowia gen. nov., a new genus of the Pseudonocardineae related to Actinoalloteichus, containing Goodfellowia coeruleoviolacea gen. nov., comb. nov. gen. nov., comb. nov.</title>
        <authorList>
            <person name="Labeda D."/>
        </authorList>
    </citation>
    <scope>NUCLEOTIDE SEQUENCE [LARGE SCALE GENOMIC DNA]</scope>
    <source>
        <strain evidence="10 11">AN110305</strain>
    </source>
</reference>
<dbReference type="OrthoDB" id="3211698at2"/>
<evidence type="ECO:0000256" key="3">
    <source>
        <dbReference type="ARBA" id="ARBA00022475"/>
    </source>
</evidence>
<dbReference type="GO" id="GO:0009246">
    <property type="term" value="P:enterobacterial common antigen biosynthetic process"/>
    <property type="evidence" value="ECO:0007669"/>
    <property type="project" value="TreeGrafter"/>
</dbReference>
<feature type="transmembrane region" description="Helical" evidence="8">
    <location>
        <begin position="187"/>
        <end position="204"/>
    </location>
</feature>
<evidence type="ECO:0000256" key="4">
    <source>
        <dbReference type="ARBA" id="ARBA00022692"/>
    </source>
</evidence>
<feature type="transmembrane region" description="Helical" evidence="8">
    <location>
        <begin position="216"/>
        <end position="240"/>
    </location>
</feature>
<accession>A0A5B2XR74</accession>
<feature type="transmembrane region" description="Helical" evidence="8">
    <location>
        <begin position="399"/>
        <end position="417"/>
    </location>
</feature>
<dbReference type="Pfam" id="PF01757">
    <property type="entry name" value="Acyl_transf_3"/>
    <property type="match status" value="1"/>
</dbReference>
<dbReference type="PANTHER" id="PTHR40074:SF2">
    <property type="entry name" value="O-ACETYLTRANSFERASE WECH"/>
    <property type="match status" value="1"/>
</dbReference>
<feature type="transmembrane region" description="Helical" evidence="8">
    <location>
        <begin position="290"/>
        <end position="310"/>
    </location>
</feature>
<evidence type="ECO:0000256" key="7">
    <source>
        <dbReference type="SAM" id="MobiDB-lite"/>
    </source>
</evidence>
<comment type="caution">
    <text evidence="10">The sequence shown here is derived from an EMBL/GenBank/DDBJ whole genome shotgun (WGS) entry which is preliminary data.</text>
</comment>
<evidence type="ECO:0000256" key="1">
    <source>
        <dbReference type="ARBA" id="ARBA00004651"/>
    </source>
</evidence>
<evidence type="ECO:0000256" key="2">
    <source>
        <dbReference type="ARBA" id="ARBA00007400"/>
    </source>
</evidence>
<dbReference type="Proteomes" id="UP000323454">
    <property type="component" value="Unassembled WGS sequence"/>
</dbReference>
<keyword evidence="6 8" id="KW-0472">Membrane</keyword>
<feature type="transmembrane region" description="Helical" evidence="8">
    <location>
        <begin position="330"/>
        <end position="349"/>
    </location>
</feature>
<keyword evidence="10" id="KW-0012">Acyltransferase</keyword>
<reference evidence="10 11" key="2">
    <citation type="submission" date="2019-09" db="EMBL/GenBank/DDBJ databases">
        <authorList>
            <person name="Jin C."/>
        </authorList>
    </citation>
    <scope>NUCLEOTIDE SEQUENCE [LARGE SCALE GENOMIC DNA]</scope>
    <source>
        <strain evidence="10 11">AN110305</strain>
    </source>
</reference>
<keyword evidence="4 8" id="KW-0812">Transmembrane</keyword>
<comment type="subcellular location">
    <subcellularLocation>
        <location evidence="1">Cell membrane</location>
        <topology evidence="1">Multi-pass membrane protein</topology>
    </subcellularLocation>
</comment>
<dbReference type="GO" id="GO:0005886">
    <property type="term" value="C:plasma membrane"/>
    <property type="evidence" value="ECO:0007669"/>
    <property type="project" value="UniProtKB-SubCell"/>
</dbReference>
<comment type="similarity">
    <text evidence="2">Belongs to the acyltransferase 3 family.</text>
</comment>
<proteinExistence type="inferred from homology"/>
<feature type="region of interest" description="Disordered" evidence="7">
    <location>
        <begin position="1"/>
        <end position="52"/>
    </location>
</feature>
<dbReference type="GO" id="GO:0016413">
    <property type="term" value="F:O-acetyltransferase activity"/>
    <property type="evidence" value="ECO:0007669"/>
    <property type="project" value="TreeGrafter"/>
</dbReference>
<dbReference type="AlphaFoldDB" id="A0A5B2XR74"/>
<evidence type="ECO:0000256" key="5">
    <source>
        <dbReference type="ARBA" id="ARBA00022989"/>
    </source>
</evidence>
<dbReference type="PANTHER" id="PTHR40074">
    <property type="entry name" value="O-ACETYLTRANSFERASE WECH"/>
    <property type="match status" value="1"/>
</dbReference>
<evidence type="ECO:0000256" key="8">
    <source>
        <dbReference type="SAM" id="Phobius"/>
    </source>
</evidence>
<feature type="compositionally biased region" description="Polar residues" evidence="7">
    <location>
        <begin position="1"/>
        <end position="23"/>
    </location>
</feature>
<keyword evidence="5 8" id="KW-1133">Transmembrane helix</keyword>
<evidence type="ECO:0000313" key="11">
    <source>
        <dbReference type="Proteomes" id="UP000323454"/>
    </source>
</evidence>
<gene>
    <name evidence="10" type="ORF">F0L68_01480</name>
</gene>
<organism evidence="10 11">
    <name type="scientific">Solihabitans fulvus</name>
    <dbReference type="NCBI Taxonomy" id="1892852"/>
    <lineage>
        <taxon>Bacteria</taxon>
        <taxon>Bacillati</taxon>
        <taxon>Actinomycetota</taxon>
        <taxon>Actinomycetes</taxon>
        <taxon>Pseudonocardiales</taxon>
        <taxon>Pseudonocardiaceae</taxon>
        <taxon>Solihabitans</taxon>
    </lineage>
</organism>
<keyword evidence="3" id="KW-1003">Cell membrane</keyword>
<keyword evidence="11" id="KW-1185">Reference proteome</keyword>
<dbReference type="EMBL" id="VUOB01000002">
    <property type="protein sequence ID" value="KAA2266448.1"/>
    <property type="molecule type" value="Genomic_DNA"/>
</dbReference>
<protein>
    <submittedName>
        <fullName evidence="10">Acyltransferase</fullName>
    </submittedName>
</protein>
<feature type="transmembrane region" description="Helical" evidence="8">
    <location>
        <begin position="429"/>
        <end position="450"/>
    </location>
</feature>
<keyword evidence="10" id="KW-0808">Transferase</keyword>
<feature type="transmembrane region" description="Helical" evidence="8">
    <location>
        <begin position="470"/>
        <end position="488"/>
    </location>
</feature>
<evidence type="ECO:0000313" key="10">
    <source>
        <dbReference type="EMBL" id="KAA2266448.1"/>
    </source>
</evidence>
<feature type="domain" description="Acyltransferase 3" evidence="9">
    <location>
        <begin position="146"/>
        <end position="484"/>
    </location>
</feature>
<evidence type="ECO:0000259" key="9">
    <source>
        <dbReference type="Pfam" id="PF01757"/>
    </source>
</evidence>
<name>A0A5B2XR74_9PSEU</name>
<evidence type="ECO:0000256" key="6">
    <source>
        <dbReference type="ARBA" id="ARBA00023136"/>
    </source>
</evidence>
<dbReference type="InterPro" id="IPR002656">
    <property type="entry name" value="Acyl_transf_3_dom"/>
</dbReference>
<feature type="transmembrane region" description="Helical" evidence="8">
    <location>
        <begin position="153"/>
        <end position="181"/>
    </location>
</feature>
<feature type="transmembrane region" description="Helical" evidence="8">
    <location>
        <begin position="260"/>
        <end position="278"/>
    </location>
</feature>
<feature type="transmembrane region" description="Helical" evidence="8">
    <location>
        <begin position="361"/>
        <end position="379"/>
    </location>
</feature>